<dbReference type="PROSITE" id="PS51257">
    <property type="entry name" value="PROKAR_LIPOPROTEIN"/>
    <property type="match status" value="1"/>
</dbReference>
<proteinExistence type="predicted"/>
<dbReference type="OrthoDB" id="768050at2"/>
<dbReference type="AlphaFoldDB" id="A0A1M5FAT0"/>
<keyword evidence="1" id="KW-0732">Signal</keyword>
<dbReference type="Proteomes" id="UP000183945">
    <property type="component" value="Unassembled WGS sequence"/>
</dbReference>
<feature type="chain" id="PRO_5012409274" description="Fasciclin domain-containing protein" evidence="1">
    <location>
        <begin position="22"/>
        <end position="210"/>
    </location>
</feature>
<name>A0A1M5FAT0_SALEC</name>
<accession>A0A1M5FAT0</accession>
<feature type="signal peptide" evidence="1">
    <location>
        <begin position="1"/>
        <end position="21"/>
    </location>
</feature>
<dbReference type="RefSeq" id="WP_072877940.1">
    <property type="nucleotide sequence ID" value="NZ_FQVT01000003.1"/>
</dbReference>
<reference evidence="3" key="1">
    <citation type="submission" date="2016-11" db="EMBL/GenBank/DDBJ databases">
        <authorList>
            <person name="Varghese N."/>
            <person name="Submissions S."/>
        </authorList>
    </citation>
    <scope>NUCLEOTIDE SEQUENCE [LARGE SCALE GENOMIC DNA]</scope>
    <source>
        <strain evidence="3">DSM 24579</strain>
    </source>
</reference>
<sequence length="210" mass="23782">MKKLILIFTLIFLISCSSDDAITTDGFEPISEKYPFYDLDPAVATNYWELNYVIANGGENNEEEIIVQKGTLCDQAEESVCVKEFQELQPEFGFASGCLPGLCYLYLKHQVDSQNQLVDSKDKLLEFLGAINTKEEALLWARANDYYFQVERIDAGAIKTTGSNFELIVLKTVSYCTPVQSNRYHLKIKPSGDIKILKEEVFSRDENSCV</sequence>
<gene>
    <name evidence="2" type="ORF">SAMN05444483_103106</name>
</gene>
<dbReference type="EMBL" id="FQVT01000003">
    <property type="protein sequence ID" value="SHF88713.1"/>
    <property type="molecule type" value="Genomic_DNA"/>
</dbReference>
<organism evidence="2 3">
    <name type="scientific">Salegentibacter echinorum</name>
    <dbReference type="NCBI Taxonomy" id="1073325"/>
    <lineage>
        <taxon>Bacteria</taxon>
        <taxon>Pseudomonadati</taxon>
        <taxon>Bacteroidota</taxon>
        <taxon>Flavobacteriia</taxon>
        <taxon>Flavobacteriales</taxon>
        <taxon>Flavobacteriaceae</taxon>
        <taxon>Salegentibacter</taxon>
    </lineage>
</organism>
<evidence type="ECO:0000313" key="3">
    <source>
        <dbReference type="Proteomes" id="UP000183945"/>
    </source>
</evidence>
<evidence type="ECO:0000313" key="2">
    <source>
        <dbReference type="EMBL" id="SHF88713.1"/>
    </source>
</evidence>
<keyword evidence="3" id="KW-1185">Reference proteome</keyword>
<protein>
    <recommendedName>
        <fullName evidence="4">Fasciclin domain-containing protein</fullName>
    </recommendedName>
</protein>
<evidence type="ECO:0000256" key="1">
    <source>
        <dbReference type="SAM" id="SignalP"/>
    </source>
</evidence>
<evidence type="ECO:0008006" key="4">
    <source>
        <dbReference type="Google" id="ProtNLM"/>
    </source>
</evidence>
<dbReference type="STRING" id="1073325.SAMN05444483_103106"/>